<evidence type="ECO:0000313" key="3">
    <source>
        <dbReference type="Proteomes" id="UP000092952"/>
    </source>
</evidence>
<dbReference type="EMBL" id="CP014671">
    <property type="protein sequence ID" value="ANX05187.1"/>
    <property type="molecule type" value="Genomic_DNA"/>
</dbReference>
<reference evidence="3" key="1">
    <citation type="submission" date="2016-03" db="EMBL/GenBank/DDBJ databases">
        <title>Complete genome sequence of Solimmundus cernigliae, representing a novel lineage of polycyclic aromatic hydrocarbon degraders within the Gammaproteobacteria.</title>
        <authorList>
            <person name="Singleton D.R."/>
            <person name="Dickey A.N."/>
            <person name="Scholl E.H."/>
            <person name="Wright F.A."/>
            <person name="Aitken M.D."/>
        </authorList>
    </citation>
    <scope>NUCLEOTIDE SEQUENCE [LARGE SCALE GENOMIC DNA]</scope>
    <source>
        <strain evidence="3">TR3.2</strain>
    </source>
</reference>
<feature type="domain" description="DUF7931" evidence="1">
    <location>
        <begin position="23"/>
        <end position="168"/>
    </location>
</feature>
<keyword evidence="3" id="KW-1185">Reference proteome</keyword>
<organism evidence="2 3">
    <name type="scientific">Immundisolibacter cernigliae</name>
    <dbReference type="NCBI Taxonomy" id="1810504"/>
    <lineage>
        <taxon>Bacteria</taxon>
        <taxon>Pseudomonadati</taxon>
        <taxon>Pseudomonadota</taxon>
        <taxon>Gammaproteobacteria</taxon>
        <taxon>Immundisolibacterales</taxon>
        <taxon>Immundisolibacteraceae</taxon>
        <taxon>Immundisolibacter</taxon>
    </lineage>
</organism>
<evidence type="ECO:0000313" key="2">
    <source>
        <dbReference type="EMBL" id="ANX05187.1"/>
    </source>
</evidence>
<dbReference type="STRING" id="1810504.PG2T_14025"/>
<gene>
    <name evidence="2" type="ORF">PG2T_14025</name>
</gene>
<sequence>MTEPVQPEADDPRAVLRPQGAAECTLVAQRLMEAARERVRILPQRADLRYLTDDAVIGALRTLLLRNRRARLEILVPADVARDDQGRPLWNLAQRLTSSVAVHRLADEDAQVGEAWFTVDERGYLQRPQPERLAAQASLEQPARARDLNLRFAALWLHSEPDPDLRRLGL</sequence>
<protein>
    <recommendedName>
        <fullName evidence="1">DUF7931 domain-containing protein</fullName>
    </recommendedName>
</protein>
<dbReference type="KEGG" id="gbi:PG2T_14025"/>
<evidence type="ECO:0000259" key="1">
    <source>
        <dbReference type="Pfam" id="PF25559"/>
    </source>
</evidence>
<dbReference type="AlphaFoldDB" id="A0A1B1YWX9"/>
<proteinExistence type="predicted"/>
<dbReference type="Pfam" id="PF25559">
    <property type="entry name" value="DUF7931"/>
    <property type="match status" value="1"/>
</dbReference>
<dbReference type="InterPro" id="IPR057691">
    <property type="entry name" value="DUF7931"/>
</dbReference>
<dbReference type="OrthoDB" id="6999610at2"/>
<accession>A0A1B1YWX9</accession>
<dbReference type="InParanoid" id="A0A1B1YWX9"/>
<dbReference type="Proteomes" id="UP000092952">
    <property type="component" value="Chromosome"/>
</dbReference>
<dbReference type="RefSeq" id="WP_068806839.1">
    <property type="nucleotide sequence ID" value="NZ_CP014671.1"/>
</dbReference>
<name>A0A1B1YWX9_9GAMM</name>